<feature type="binding site" evidence="7">
    <location>
        <position position="127"/>
    </location>
    <ligand>
        <name>Zn(2+)</name>
        <dbReference type="ChEBI" id="CHEBI:29105"/>
        <note>catalytic</note>
    </ligand>
</feature>
<dbReference type="AlphaFoldDB" id="A0A9D1E473"/>
<dbReference type="Pfam" id="PF02130">
    <property type="entry name" value="YbeY"/>
    <property type="match status" value="1"/>
</dbReference>
<dbReference type="InterPro" id="IPR020549">
    <property type="entry name" value="YbeY_CS"/>
</dbReference>
<proteinExistence type="inferred from homology"/>
<keyword evidence="3 7" id="KW-0479">Metal-binding</keyword>
<organism evidence="8 9">
    <name type="scientific">Candidatus Fimimonas gallinarum</name>
    <dbReference type="NCBI Taxonomy" id="2840821"/>
    <lineage>
        <taxon>Bacteria</taxon>
        <taxon>Pseudomonadati</taxon>
        <taxon>Myxococcota</taxon>
        <taxon>Myxococcia</taxon>
        <taxon>Myxococcales</taxon>
        <taxon>Cystobacterineae</taxon>
        <taxon>Myxococcaceae</taxon>
        <taxon>Myxococcaceae incertae sedis</taxon>
        <taxon>Candidatus Fimimonas</taxon>
    </lineage>
</organism>
<dbReference type="PANTHER" id="PTHR46986">
    <property type="entry name" value="ENDORIBONUCLEASE YBEY, CHLOROPLASTIC"/>
    <property type="match status" value="1"/>
</dbReference>
<sequence>MKILFTNIGTKRFAVKKVLECALRRLGQPSKQLEMSLSIVGEEEIKDLNSRFRSVDSVTDVLSFPTVDLQRKAVDVSAFPQDTDPQTGRLNIGDVVICLQRAKEQAENYGHSLKREICFLSLHGLLHLLGYDHMNAEDEKQMTTLQKEILDKAGVTRD</sequence>
<comment type="similarity">
    <text evidence="1 7">Belongs to the endoribonuclease YbeY family.</text>
</comment>
<protein>
    <recommendedName>
        <fullName evidence="7">Endoribonuclease YbeY</fullName>
        <ecNumber evidence="7">3.1.-.-</ecNumber>
    </recommendedName>
</protein>
<keyword evidence="5 7" id="KW-0378">Hydrolase</keyword>
<keyword evidence="7" id="KW-0963">Cytoplasm</keyword>
<evidence type="ECO:0000256" key="2">
    <source>
        <dbReference type="ARBA" id="ARBA00022722"/>
    </source>
</evidence>
<evidence type="ECO:0000256" key="4">
    <source>
        <dbReference type="ARBA" id="ARBA00022759"/>
    </source>
</evidence>
<dbReference type="GO" id="GO:0005737">
    <property type="term" value="C:cytoplasm"/>
    <property type="evidence" value="ECO:0007669"/>
    <property type="project" value="UniProtKB-SubCell"/>
</dbReference>
<dbReference type="NCBIfam" id="TIGR00043">
    <property type="entry name" value="rRNA maturation RNase YbeY"/>
    <property type="match status" value="1"/>
</dbReference>
<dbReference type="InterPro" id="IPR002036">
    <property type="entry name" value="YbeY"/>
</dbReference>
<accession>A0A9D1E473</accession>
<dbReference type="GO" id="GO:0008270">
    <property type="term" value="F:zinc ion binding"/>
    <property type="evidence" value="ECO:0007669"/>
    <property type="project" value="UniProtKB-UniRule"/>
</dbReference>
<evidence type="ECO:0000313" key="8">
    <source>
        <dbReference type="EMBL" id="HIR66063.1"/>
    </source>
</evidence>
<dbReference type="InterPro" id="IPR023091">
    <property type="entry name" value="MetalPrtase_cat_dom_sf_prd"/>
</dbReference>
<evidence type="ECO:0000256" key="3">
    <source>
        <dbReference type="ARBA" id="ARBA00022723"/>
    </source>
</evidence>
<dbReference type="PROSITE" id="PS01306">
    <property type="entry name" value="UPF0054"/>
    <property type="match status" value="1"/>
</dbReference>
<comment type="subcellular location">
    <subcellularLocation>
        <location evidence="7">Cytoplasm</location>
    </subcellularLocation>
</comment>
<keyword evidence="4 7" id="KW-0255">Endonuclease</keyword>
<keyword evidence="7" id="KW-0698">rRNA processing</keyword>
<dbReference type="SUPFAM" id="SSF55486">
    <property type="entry name" value="Metalloproteases ('zincins'), catalytic domain"/>
    <property type="match status" value="1"/>
</dbReference>
<dbReference type="PANTHER" id="PTHR46986:SF1">
    <property type="entry name" value="ENDORIBONUCLEASE YBEY, CHLOROPLASTIC"/>
    <property type="match status" value="1"/>
</dbReference>
<dbReference type="GO" id="GO:0004222">
    <property type="term" value="F:metalloendopeptidase activity"/>
    <property type="evidence" value="ECO:0007669"/>
    <property type="project" value="InterPro"/>
</dbReference>
<reference evidence="8" key="1">
    <citation type="submission" date="2020-10" db="EMBL/GenBank/DDBJ databases">
        <authorList>
            <person name="Gilroy R."/>
        </authorList>
    </citation>
    <scope>NUCLEOTIDE SEQUENCE</scope>
    <source>
        <strain evidence="8">CHK121-14286</strain>
    </source>
</reference>
<evidence type="ECO:0000256" key="5">
    <source>
        <dbReference type="ARBA" id="ARBA00022801"/>
    </source>
</evidence>
<feature type="binding site" evidence="7">
    <location>
        <position position="133"/>
    </location>
    <ligand>
        <name>Zn(2+)</name>
        <dbReference type="ChEBI" id="CHEBI:29105"/>
        <note>catalytic</note>
    </ligand>
</feature>
<dbReference type="EC" id="3.1.-.-" evidence="7"/>
<keyword evidence="2 7" id="KW-0540">Nuclease</keyword>
<feature type="binding site" evidence="7">
    <location>
        <position position="123"/>
    </location>
    <ligand>
        <name>Zn(2+)</name>
        <dbReference type="ChEBI" id="CHEBI:29105"/>
        <note>catalytic</note>
    </ligand>
</feature>
<keyword evidence="6 7" id="KW-0862">Zinc</keyword>
<evidence type="ECO:0000256" key="6">
    <source>
        <dbReference type="ARBA" id="ARBA00022833"/>
    </source>
</evidence>
<comment type="function">
    <text evidence="7">Single strand-specific metallo-endoribonuclease involved in late-stage 70S ribosome quality control and in maturation of the 3' terminus of the 16S rRNA.</text>
</comment>
<dbReference type="GO" id="GO:0004521">
    <property type="term" value="F:RNA endonuclease activity"/>
    <property type="evidence" value="ECO:0007669"/>
    <property type="project" value="UniProtKB-UniRule"/>
</dbReference>
<comment type="cofactor">
    <cofactor evidence="7">
        <name>Zn(2+)</name>
        <dbReference type="ChEBI" id="CHEBI:29105"/>
    </cofactor>
    <text evidence="7">Binds 1 zinc ion.</text>
</comment>
<gene>
    <name evidence="7 8" type="primary">ybeY</name>
    <name evidence="8" type="ORF">IAC95_04220</name>
</gene>
<evidence type="ECO:0000256" key="1">
    <source>
        <dbReference type="ARBA" id="ARBA00010875"/>
    </source>
</evidence>
<dbReference type="EMBL" id="DVHL01000036">
    <property type="protein sequence ID" value="HIR66063.1"/>
    <property type="molecule type" value="Genomic_DNA"/>
</dbReference>
<reference evidence="8" key="2">
    <citation type="journal article" date="2021" name="PeerJ">
        <title>Extensive microbial diversity within the chicken gut microbiome revealed by metagenomics and culture.</title>
        <authorList>
            <person name="Gilroy R."/>
            <person name="Ravi A."/>
            <person name="Getino M."/>
            <person name="Pursley I."/>
            <person name="Horton D.L."/>
            <person name="Alikhan N.F."/>
            <person name="Baker D."/>
            <person name="Gharbi K."/>
            <person name="Hall N."/>
            <person name="Watson M."/>
            <person name="Adriaenssens E.M."/>
            <person name="Foster-Nyarko E."/>
            <person name="Jarju S."/>
            <person name="Secka A."/>
            <person name="Antonio M."/>
            <person name="Oren A."/>
            <person name="Chaudhuri R.R."/>
            <person name="La Ragione R."/>
            <person name="Hildebrand F."/>
            <person name="Pallen M.J."/>
        </authorList>
    </citation>
    <scope>NUCLEOTIDE SEQUENCE</scope>
    <source>
        <strain evidence="8">CHK121-14286</strain>
    </source>
</reference>
<dbReference type="GO" id="GO:0006364">
    <property type="term" value="P:rRNA processing"/>
    <property type="evidence" value="ECO:0007669"/>
    <property type="project" value="UniProtKB-UniRule"/>
</dbReference>
<name>A0A9D1E473_9BACT</name>
<evidence type="ECO:0000256" key="7">
    <source>
        <dbReference type="HAMAP-Rule" id="MF_00009"/>
    </source>
</evidence>
<dbReference type="Proteomes" id="UP000824200">
    <property type="component" value="Unassembled WGS sequence"/>
</dbReference>
<comment type="caution">
    <text evidence="8">The sequence shown here is derived from an EMBL/GenBank/DDBJ whole genome shotgun (WGS) entry which is preliminary data.</text>
</comment>
<dbReference type="Gene3D" id="3.40.390.30">
    <property type="entry name" value="Metalloproteases ('zincins'), catalytic domain"/>
    <property type="match status" value="1"/>
</dbReference>
<dbReference type="HAMAP" id="MF_00009">
    <property type="entry name" value="Endoribonucl_YbeY"/>
    <property type="match status" value="1"/>
</dbReference>
<keyword evidence="7" id="KW-0690">Ribosome biogenesis</keyword>
<evidence type="ECO:0000313" key="9">
    <source>
        <dbReference type="Proteomes" id="UP000824200"/>
    </source>
</evidence>